<feature type="region of interest" description="Disordered" evidence="1">
    <location>
        <begin position="89"/>
        <end position="131"/>
    </location>
</feature>
<accession>A0ABM8HCW4</accession>
<feature type="region of interest" description="Disordered" evidence="1">
    <location>
        <begin position="215"/>
        <end position="240"/>
    </location>
</feature>
<name>A0ABM8HCW4_9MICO</name>
<reference evidence="2" key="1">
    <citation type="journal article" date="2014" name="Int. J. Syst. Evol. Microbiol.">
        <title>Complete genome of a new Firmicutes species belonging to the dominant human colonic microbiota ('Ruminococcus bicirculans') reveals two chromosomes and a selective capacity to utilize plant glucans.</title>
        <authorList>
            <consortium name="NISC Comparative Sequencing Program"/>
            <person name="Wegmann U."/>
            <person name="Louis P."/>
            <person name="Goesmann A."/>
            <person name="Henrissat B."/>
            <person name="Duncan S.H."/>
            <person name="Flint H.J."/>
        </authorList>
    </citation>
    <scope>NUCLEOTIDE SEQUENCE</scope>
    <source>
        <strain evidence="2">NBRC 110608</strain>
    </source>
</reference>
<gene>
    <name evidence="2" type="ORF">GCM10025872_23620</name>
</gene>
<protein>
    <submittedName>
        <fullName evidence="2">Uncharacterized protein</fullName>
    </submittedName>
</protein>
<feature type="region of interest" description="Disordered" evidence="1">
    <location>
        <begin position="154"/>
        <end position="173"/>
    </location>
</feature>
<feature type="compositionally biased region" description="Basic and acidic residues" evidence="1">
    <location>
        <begin position="38"/>
        <end position="52"/>
    </location>
</feature>
<sequence>MRAQPLGRHGARGAGRGQPRGGAVGVGQPVLAAHHPQQRLEHEEISGAARVDHPGLAQRLELARGRLQRRAGRVDRALGDVVERPATDRLGPLGRRARDAEDGALDGARDARPGEVAGCAQGRGQRRTVERAPAGLLDDRGQAAHELAEDDAAVATGGDEHGPGQHGGRLGEAGRVRRREHAHGLLHGDPQVGARVAVGHREDVEPVKRRGVGREIGACRDEPPPQRRQVQLAQDRHDTSACCSHIRRARG</sequence>
<feature type="compositionally biased region" description="Basic and acidic residues" evidence="1">
    <location>
        <begin position="96"/>
        <end position="113"/>
    </location>
</feature>
<reference evidence="2" key="2">
    <citation type="submission" date="2023-02" db="EMBL/GenBank/DDBJ databases">
        <authorList>
            <person name="Sun Q."/>
            <person name="Mori K."/>
        </authorList>
    </citation>
    <scope>NUCLEOTIDE SEQUENCE</scope>
    <source>
        <strain evidence="2">NBRC 110608</strain>
    </source>
</reference>
<feature type="region of interest" description="Disordered" evidence="1">
    <location>
        <begin position="1"/>
        <end position="52"/>
    </location>
</feature>
<organism evidence="2">
    <name type="scientific">Barrientosiimonas endolithica</name>
    <dbReference type="NCBI Taxonomy" id="1535208"/>
    <lineage>
        <taxon>Bacteria</taxon>
        <taxon>Bacillati</taxon>
        <taxon>Actinomycetota</taxon>
        <taxon>Actinomycetes</taxon>
        <taxon>Micrococcales</taxon>
        <taxon>Dermacoccaceae</taxon>
        <taxon>Barrientosiimonas</taxon>
    </lineage>
</organism>
<evidence type="ECO:0000256" key="1">
    <source>
        <dbReference type="SAM" id="MobiDB-lite"/>
    </source>
</evidence>
<proteinExistence type="predicted"/>
<dbReference type="EMBL" id="AP027735">
    <property type="protein sequence ID" value="BDZ58705.1"/>
    <property type="molecule type" value="Genomic_DNA"/>
</dbReference>
<evidence type="ECO:0000313" key="2">
    <source>
        <dbReference type="EMBL" id="BDZ58705.1"/>
    </source>
</evidence>
<feature type="compositionally biased region" description="Gly residues" evidence="1">
    <location>
        <begin position="12"/>
        <end position="25"/>
    </location>
</feature>